<evidence type="ECO:0000313" key="1">
    <source>
        <dbReference type="EMBL" id="GFO44842.1"/>
    </source>
</evidence>
<comment type="caution">
    <text evidence="1">The sequence shown here is derived from an EMBL/GenBank/DDBJ whole genome shotgun (WGS) entry which is preliminary data.</text>
</comment>
<keyword evidence="2" id="KW-1185">Reference proteome</keyword>
<dbReference type="Proteomes" id="UP000735302">
    <property type="component" value="Unassembled WGS sequence"/>
</dbReference>
<dbReference type="PANTHER" id="PTHR31859">
    <property type="entry name" value="TETRATRICOPEPTIDE REPEAT PROTEIN 39 FAMILY MEMBER"/>
    <property type="match status" value="1"/>
</dbReference>
<protein>
    <submittedName>
        <fullName evidence="1">Tetratricopeptide repeat protein 39c</fullName>
    </submittedName>
</protein>
<reference evidence="1 2" key="1">
    <citation type="journal article" date="2021" name="Elife">
        <title>Chloroplast acquisition without the gene transfer in kleptoplastic sea slugs, Plakobranchus ocellatus.</title>
        <authorList>
            <person name="Maeda T."/>
            <person name="Takahashi S."/>
            <person name="Yoshida T."/>
            <person name="Shimamura S."/>
            <person name="Takaki Y."/>
            <person name="Nagai Y."/>
            <person name="Toyoda A."/>
            <person name="Suzuki Y."/>
            <person name="Arimoto A."/>
            <person name="Ishii H."/>
            <person name="Satoh N."/>
            <person name="Nishiyama T."/>
            <person name="Hasebe M."/>
            <person name="Maruyama T."/>
            <person name="Minagawa J."/>
            <person name="Obokata J."/>
            <person name="Shigenobu S."/>
        </authorList>
    </citation>
    <scope>NUCLEOTIDE SEQUENCE [LARGE SCALE GENOMIC DNA]</scope>
</reference>
<dbReference type="InterPro" id="IPR019734">
    <property type="entry name" value="TPR_rpt"/>
</dbReference>
<dbReference type="EMBL" id="BLXT01007982">
    <property type="protein sequence ID" value="GFO44842.1"/>
    <property type="molecule type" value="Genomic_DNA"/>
</dbReference>
<organism evidence="1 2">
    <name type="scientific">Plakobranchus ocellatus</name>
    <dbReference type="NCBI Taxonomy" id="259542"/>
    <lineage>
        <taxon>Eukaryota</taxon>
        <taxon>Metazoa</taxon>
        <taxon>Spiralia</taxon>
        <taxon>Lophotrochozoa</taxon>
        <taxon>Mollusca</taxon>
        <taxon>Gastropoda</taxon>
        <taxon>Heterobranchia</taxon>
        <taxon>Euthyneura</taxon>
        <taxon>Panpulmonata</taxon>
        <taxon>Sacoglossa</taxon>
        <taxon>Placobranchoidea</taxon>
        <taxon>Plakobranchidae</taxon>
        <taxon>Plakobranchus</taxon>
    </lineage>
</organism>
<dbReference type="SUPFAM" id="SSF48452">
    <property type="entry name" value="TPR-like"/>
    <property type="match status" value="1"/>
</dbReference>
<sequence>MAEAAKPASSDQPVMALEQSSDAAVCAEQGDLAFDDVEMAATGINMLLNDGFEEAFALFQKYKDESALMHSGFSFVFFMQALMSFEEEKLGEAMKVLQETEKKCSTNEGFVKSVKKKFTKKKKASLEDELSIEDRIQNQVIVADCLLYQAVLVFTGQDIPSYVKGGWLLRKAWKIYEKLHRELCQLSDSLVAAKNRHFSSPVDPKPIEDGAAVLESTPIAQHQEHQLNGVAVLPAGEGEAGDGPDSDVMSEEVLGRLMGSVKFGYGTFQLSISMVPPRILKLIEFLGFEGDRAVGLSCLAYTSHSRDMKAPLATLALLWYHTVLRPFFALDGANQAQAGSKEAESIIKEKEGEFPNSSLFLFFQGRIYRLEKKNTMALTLYQRALQEAKGQREIELMCLYEISWCHVLALDWESSRDGFTRLQKESKWSQAYYTYLVAVCTGSLGEVEAAHDMFRKVPSLIKRKNNQIEAFVSRRADKFKKLKPTQEHCRLLTLEMIFLWHAIPTCTVEELKPFINVCDMQTDHNLLPLKCLLEGSIYKELGETEMALTCLQEALARHQGKKDDMYIPAFTLFEMASILMKNEQTIPEAQAHLQLIKDSYKDYDFENRLSVRVSNALKRLRAGSSSASTHNAK</sequence>
<dbReference type="InterPro" id="IPR019412">
    <property type="entry name" value="IML2/TPR_39"/>
</dbReference>
<dbReference type="Pfam" id="PF10300">
    <property type="entry name" value="Iml2-TPR_39"/>
    <property type="match status" value="1"/>
</dbReference>
<dbReference type="PANTHER" id="PTHR31859:SF1">
    <property type="entry name" value="TETRATRICOPEPTIDE REPEAT PROTEIN 39C"/>
    <property type="match status" value="1"/>
</dbReference>
<dbReference type="SMART" id="SM00028">
    <property type="entry name" value="TPR"/>
    <property type="match status" value="2"/>
</dbReference>
<gene>
    <name evidence="1" type="ORF">PoB_007134700</name>
</gene>
<evidence type="ECO:0000313" key="2">
    <source>
        <dbReference type="Proteomes" id="UP000735302"/>
    </source>
</evidence>
<dbReference type="Gene3D" id="1.25.40.10">
    <property type="entry name" value="Tetratricopeptide repeat domain"/>
    <property type="match status" value="1"/>
</dbReference>
<accession>A0AAV4DLC5</accession>
<proteinExistence type="predicted"/>
<name>A0AAV4DLC5_9GAST</name>
<dbReference type="InterPro" id="IPR011990">
    <property type="entry name" value="TPR-like_helical_dom_sf"/>
</dbReference>
<dbReference type="GO" id="GO:0060271">
    <property type="term" value="P:cilium assembly"/>
    <property type="evidence" value="ECO:0007669"/>
    <property type="project" value="TreeGrafter"/>
</dbReference>
<dbReference type="AlphaFoldDB" id="A0AAV4DLC5"/>